<dbReference type="EMBL" id="JABFAD010000005">
    <property type="protein sequence ID" value="MBA0798867.1"/>
    <property type="molecule type" value="Genomic_DNA"/>
</dbReference>
<proteinExistence type="predicted"/>
<evidence type="ECO:0000313" key="2">
    <source>
        <dbReference type="Proteomes" id="UP000593560"/>
    </source>
</evidence>
<gene>
    <name evidence="1" type="ORF">Gohar_009420</name>
</gene>
<comment type="caution">
    <text evidence="1">The sequence shown here is derived from an EMBL/GenBank/DDBJ whole genome shotgun (WGS) entry which is preliminary data.</text>
</comment>
<keyword evidence="2" id="KW-1185">Reference proteome</keyword>
<sequence>MAVCNLATRSELVKQGERALFSMNS</sequence>
<evidence type="ECO:0000313" key="1">
    <source>
        <dbReference type="EMBL" id="MBA0798867.1"/>
    </source>
</evidence>
<reference evidence="1 2" key="1">
    <citation type="journal article" date="2019" name="Genome Biol. Evol.">
        <title>Insights into the evolution of the New World diploid cottons (Gossypium, subgenus Houzingenia) based on genome sequencing.</title>
        <authorList>
            <person name="Grover C.E."/>
            <person name="Arick M.A. 2nd"/>
            <person name="Thrash A."/>
            <person name="Conover J.L."/>
            <person name="Sanders W.S."/>
            <person name="Peterson D.G."/>
            <person name="Frelichowski J.E."/>
            <person name="Scheffler J.A."/>
            <person name="Scheffler B.E."/>
            <person name="Wendel J.F."/>
        </authorList>
    </citation>
    <scope>NUCLEOTIDE SEQUENCE [LARGE SCALE GENOMIC DNA]</scope>
    <source>
        <strain evidence="1">0</strain>
        <tissue evidence="1">Leaf</tissue>
    </source>
</reference>
<dbReference type="Proteomes" id="UP000593560">
    <property type="component" value="Unassembled WGS sequence"/>
</dbReference>
<accession>A0A7J9GMS5</accession>
<protein>
    <submittedName>
        <fullName evidence="1">Uncharacterized protein</fullName>
    </submittedName>
</protein>
<dbReference type="AlphaFoldDB" id="A0A7J9GMS5"/>
<organism evidence="1 2">
    <name type="scientific">Gossypium harknessii</name>
    <dbReference type="NCBI Taxonomy" id="34285"/>
    <lineage>
        <taxon>Eukaryota</taxon>
        <taxon>Viridiplantae</taxon>
        <taxon>Streptophyta</taxon>
        <taxon>Embryophyta</taxon>
        <taxon>Tracheophyta</taxon>
        <taxon>Spermatophyta</taxon>
        <taxon>Magnoliopsida</taxon>
        <taxon>eudicotyledons</taxon>
        <taxon>Gunneridae</taxon>
        <taxon>Pentapetalae</taxon>
        <taxon>rosids</taxon>
        <taxon>malvids</taxon>
        <taxon>Malvales</taxon>
        <taxon>Malvaceae</taxon>
        <taxon>Malvoideae</taxon>
        <taxon>Gossypium</taxon>
    </lineage>
</organism>
<name>A0A7J9GMS5_9ROSI</name>